<dbReference type="RefSeq" id="WP_367877438.1">
    <property type="nucleotide sequence ID" value="NZ_JBFNXX010000005.1"/>
</dbReference>
<reference evidence="7 8" key="1">
    <citation type="submission" date="2024-07" db="EMBL/GenBank/DDBJ databases">
        <title>Marimonas sp.nov., isolated from tidal-flat sediment.</title>
        <authorList>
            <person name="Jayan J.N."/>
            <person name="Lee S.S."/>
        </authorList>
    </citation>
    <scope>NUCLEOTIDE SEQUENCE [LARGE SCALE GENOMIC DNA]</scope>
    <source>
        <strain evidence="7 8">MJW-29</strain>
    </source>
</reference>
<feature type="transmembrane region" description="Helical" evidence="6">
    <location>
        <begin position="118"/>
        <end position="137"/>
    </location>
</feature>
<dbReference type="PANTHER" id="PTHR30086">
    <property type="entry name" value="ARGININE EXPORTER PROTEIN ARGO"/>
    <property type="match status" value="1"/>
</dbReference>
<protein>
    <submittedName>
        <fullName evidence="7">LysE family translocator</fullName>
    </submittedName>
</protein>
<proteinExistence type="predicted"/>
<comment type="subcellular location">
    <subcellularLocation>
        <location evidence="1">Cell membrane</location>
        <topology evidence="1">Multi-pass membrane protein</topology>
    </subcellularLocation>
</comment>
<evidence type="ECO:0000256" key="1">
    <source>
        <dbReference type="ARBA" id="ARBA00004651"/>
    </source>
</evidence>
<dbReference type="PANTHER" id="PTHR30086:SF19">
    <property type="entry name" value="THREONINE EFFLUX PROTEIN"/>
    <property type="match status" value="1"/>
</dbReference>
<comment type="caution">
    <text evidence="7">The sequence shown here is derived from an EMBL/GenBank/DDBJ whole genome shotgun (WGS) entry which is preliminary data.</text>
</comment>
<name>A0ABV3RL83_9RHOB</name>
<keyword evidence="3 6" id="KW-0812">Transmembrane</keyword>
<feature type="transmembrane region" description="Helical" evidence="6">
    <location>
        <begin position="143"/>
        <end position="167"/>
    </location>
</feature>
<evidence type="ECO:0000313" key="8">
    <source>
        <dbReference type="Proteomes" id="UP001556098"/>
    </source>
</evidence>
<keyword evidence="8" id="KW-1185">Reference proteome</keyword>
<dbReference type="EMBL" id="JBFNXX010000005">
    <property type="protein sequence ID" value="MEW9919735.1"/>
    <property type="molecule type" value="Genomic_DNA"/>
</dbReference>
<feature type="transmembrane region" description="Helical" evidence="6">
    <location>
        <begin position="188"/>
        <end position="206"/>
    </location>
</feature>
<gene>
    <name evidence="7" type="ORF">AB2B41_08975</name>
</gene>
<feature type="transmembrane region" description="Helical" evidence="6">
    <location>
        <begin position="51"/>
        <end position="72"/>
    </location>
</feature>
<keyword evidence="4 6" id="KW-1133">Transmembrane helix</keyword>
<evidence type="ECO:0000256" key="2">
    <source>
        <dbReference type="ARBA" id="ARBA00022475"/>
    </source>
</evidence>
<organism evidence="7 8">
    <name type="scientific">Sulfitobacter sediminis</name>
    <dbReference type="NCBI Taxonomy" id="3234186"/>
    <lineage>
        <taxon>Bacteria</taxon>
        <taxon>Pseudomonadati</taxon>
        <taxon>Pseudomonadota</taxon>
        <taxon>Alphaproteobacteria</taxon>
        <taxon>Rhodobacterales</taxon>
        <taxon>Roseobacteraceae</taxon>
        <taxon>Sulfitobacter</taxon>
    </lineage>
</organism>
<evidence type="ECO:0000256" key="4">
    <source>
        <dbReference type="ARBA" id="ARBA00022989"/>
    </source>
</evidence>
<sequence>MTDINLPVILFAALLAVGSPGPATLAIAGTSMASGRRAGLALASGVTTGSFIWSISAAFGLGAVMAAHAWVFEIVRLMGAGYLIWLAIKAARSAWVGNRVQARALPATSPRRAYGKGLALHLTNPKAILFFGALYAIGVPPDAPVSALVLVILAVGLQSTVMFHLYAVIFSSPPMARAYLGAKRWFEAFFALAFGAIAFKVLTARIG</sequence>
<keyword evidence="5 6" id="KW-0472">Membrane</keyword>
<keyword evidence="2" id="KW-1003">Cell membrane</keyword>
<accession>A0ABV3RL83</accession>
<evidence type="ECO:0000256" key="6">
    <source>
        <dbReference type="SAM" id="Phobius"/>
    </source>
</evidence>
<evidence type="ECO:0000256" key="5">
    <source>
        <dbReference type="ARBA" id="ARBA00023136"/>
    </source>
</evidence>
<dbReference type="Proteomes" id="UP001556098">
    <property type="component" value="Unassembled WGS sequence"/>
</dbReference>
<dbReference type="InterPro" id="IPR001123">
    <property type="entry name" value="LeuE-type"/>
</dbReference>
<evidence type="ECO:0000313" key="7">
    <source>
        <dbReference type="EMBL" id="MEW9919735.1"/>
    </source>
</evidence>
<dbReference type="Pfam" id="PF01810">
    <property type="entry name" value="LysE"/>
    <property type="match status" value="1"/>
</dbReference>
<evidence type="ECO:0000256" key="3">
    <source>
        <dbReference type="ARBA" id="ARBA00022692"/>
    </source>
</evidence>